<protein>
    <submittedName>
        <fullName evidence="1">Uncharacterized protein</fullName>
    </submittedName>
</protein>
<dbReference type="AlphaFoldDB" id="A0A0E9UGK9"/>
<reference evidence="1" key="2">
    <citation type="journal article" date="2015" name="Fish Shellfish Immunol.">
        <title>Early steps in the European eel (Anguilla anguilla)-Vibrio vulnificus interaction in the gills: Role of the RtxA13 toxin.</title>
        <authorList>
            <person name="Callol A."/>
            <person name="Pajuelo D."/>
            <person name="Ebbesson L."/>
            <person name="Teles M."/>
            <person name="MacKenzie S."/>
            <person name="Amaro C."/>
        </authorList>
    </citation>
    <scope>NUCLEOTIDE SEQUENCE</scope>
</reference>
<dbReference type="EMBL" id="GBXM01043563">
    <property type="protein sequence ID" value="JAH65014.1"/>
    <property type="molecule type" value="Transcribed_RNA"/>
</dbReference>
<accession>A0A0E9UGK9</accession>
<reference evidence="1" key="1">
    <citation type="submission" date="2014-11" db="EMBL/GenBank/DDBJ databases">
        <authorList>
            <person name="Amaro Gonzalez C."/>
        </authorList>
    </citation>
    <scope>NUCLEOTIDE SEQUENCE</scope>
</reference>
<proteinExistence type="predicted"/>
<name>A0A0E9UGK9_ANGAN</name>
<evidence type="ECO:0000313" key="1">
    <source>
        <dbReference type="EMBL" id="JAH65014.1"/>
    </source>
</evidence>
<sequence length="33" mass="3863">MVAVHHCFVNELHLKHPSIAHRAHWSRPMIGCF</sequence>
<organism evidence="1">
    <name type="scientific">Anguilla anguilla</name>
    <name type="common">European freshwater eel</name>
    <name type="synonym">Muraena anguilla</name>
    <dbReference type="NCBI Taxonomy" id="7936"/>
    <lineage>
        <taxon>Eukaryota</taxon>
        <taxon>Metazoa</taxon>
        <taxon>Chordata</taxon>
        <taxon>Craniata</taxon>
        <taxon>Vertebrata</taxon>
        <taxon>Euteleostomi</taxon>
        <taxon>Actinopterygii</taxon>
        <taxon>Neopterygii</taxon>
        <taxon>Teleostei</taxon>
        <taxon>Anguilliformes</taxon>
        <taxon>Anguillidae</taxon>
        <taxon>Anguilla</taxon>
    </lineage>
</organism>